<feature type="non-terminal residue" evidence="2">
    <location>
        <position position="1"/>
    </location>
</feature>
<feature type="compositionally biased region" description="Basic and acidic residues" evidence="1">
    <location>
        <begin position="63"/>
        <end position="78"/>
    </location>
</feature>
<organism evidence="2 3">
    <name type="scientific">Cronartium quercuum f. sp. fusiforme G11</name>
    <dbReference type="NCBI Taxonomy" id="708437"/>
    <lineage>
        <taxon>Eukaryota</taxon>
        <taxon>Fungi</taxon>
        <taxon>Dikarya</taxon>
        <taxon>Basidiomycota</taxon>
        <taxon>Pucciniomycotina</taxon>
        <taxon>Pucciniomycetes</taxon>
        <taxon>Pucciniales</taxon>
        <taxon>Coleosporiaceae</taxon>
        <taxon>Cronartium</taxon>
    </lineage>
</organism>
<feature type="compositionally biased region" description="Basic and acidic residues" evidence="1">
    <location>
        <begin position="107"/>
        <end position="127"/>
    </location>
</feature>
<protein>
    <submittedName>
        <fullName evidence="2">Uncharacterized protein</fullName>
    </submittedName>
</protein>
<proteinExistence type="predicted"/>
<dbReference type="AlphaFoldDB" id="A0A9P6N662"/>
<comment type="caution">
    <text evidence="2">The sequence shown here is derived from an EMBL/GenBank/DDBJ whole genome shotgun (WGS) entry which is preliminary data.</text>
</comment>
<accession>A0A9P6N662</accession>
<feature type="non-terminal residue" evidence="2">
    <location>
        <position position="165"/>
    </location>
</feature>
<reference evidence="2" key="1">
    <citation type="submission" date="2013-11" db="EMBL/GenBank/DDBJ databases">
        <title>Genome sequence of the fusiform rust pathogen reveals effectors for host alternation and coevolution with pine.</title>
        <authorList>
            <consortium name="DOE Joint Genome Institute"/>
            <person name="Smith K."/>
            <person name="Pendleton A."/>
            <person name="Kubisiak T."/>
            <person name="Anderson C."/>
            <person name="Salamov A."/>
            <person name="Aerts A."/>
            <person name="Riley R."/>
            <person name="Clum A."/>
            <person name="Lindquist E."/>
            <person name="Ence D."/>
            <person name="Campbell M."/>
            <person name="Kronenberg Z."/>
            <person name="Feau N."/>
            <person name="Dhillon B."/>
            <person name="Hamelin R."/>
            <person name="Burleigh J."/>
            <person name="Smith J."/>
            <person name="Yandell M."/>
            <person name="Nelson C."/>
            <person name="Grigoriev I."/>
            <person name="Davis J."/>
        </authorList>
    </citation>
    <scope>NUCLEOTIDE SEQUENCE</scope>
    <source>
        <strain evidence="2">G11</strain>
    </source>
</reference>
<feature type="compositionally biased region" description="Polar residues" evidence="1">
    <location>
        <begin position="128"/>
        <end position="142"/>
    </location>
</feature>
<sequence>RKRLAENDLGSPYRKSGAFNGRSKWQPDDRRGRSDHHPPDHRDQNWRGFDGPRSGRGPYKGSNRADRLSNERVPDIQRSRRYGWSNGDRRTERDDYDSRNRPGRTRSNRDEDGRVRLRYDQDRRISHDTTPQVYRNTFPNPKSRSKESVSYDIRKESISDWFIVP</sequence>
<evidence type="ECO:0000256" key="1">
    <source>
        <dbReference type="SAM" id="MobiDB-lite"/>
    </source>
</evidence>
<feature type="compositionally biased region" description="Basic and acidic residues" evidence="1">
    <location>
        <begin position="87"/>
        <end position="100"/>
    </location>
</feature>
<keyword evidence="3" id="KW-1185">Reference proteome</keyword>
<feature type="compositionally biased region" description="Basic and acidic residues" evidence="1">
    <location>
        <begin position="25"/>
        <end position="45"/>
    </location>
</feature>
<dbReference type="Proteomes" id="UP000886653">
    <property type="component" value="Unassembled WGS sequence"/>
</dbReference>
<evidence type="ECO:0000313" key="3">
    <source>
        <dbReference type="Proteomes" id="UP000886653"/>
    </source>
</evidence>
<dbReference type="EMBL" id="MU167526">
    <property type="protein sequence ID" value="KAG0139768.1"/>
    <property type="molecule type" value="Genomic_DNA"/>
</dbReference>
<evidence type="ECO:0000313" key="2">
    <source>
        <dbReference type="EMBL" id="KAG0139768.1"/>
    </source>
</evidence>
<gene>
    <name evidence="2" type="ORF">CROQUDRAFT_726435</name>
</gene>
<name>A0A9P6N662_9BASI</name>
<feature type="region of interest" description="Disordered" evidence="1">
    <location>
        <begin position="1"/>
        <end position="150"/>
    </location>
</feature>